<evidence type="ECO:0000256" key="2">
    <source>
        <dbReference type="ARBA" id="ARBA00009677"/>
    </source>
</evidence>
<gene>
    <name evidence="7" type="primary">flgB</name>
    <name evidence="7" type="ORF">J2R62_04295</name>
</gene>
<comment type="function">
    <text evidence="5 6">Structural component of flagellum, the bacterial motility apparatus. Part of the rod structure of flagellar basal body.</text>
</comment>
<dbReference type="AlphaFoldDB" id="A0A1A9ASA7"/>
<dbReference type="Proteomes" id="UP000664658">
    <property type="component" value="Unassembled WGS sequence"/>
</dbReference>
<dbReference type="EMBL" id="JAFNAA010000003">
    <property type="protein sequence ID" value="MBO1107451.1"/>
    <property type="molecule type" value="Genomic_DNA"/>
</dbReference>
<dbReference type="GeneID" id="69704874"/>
<dbReference type="GO" id="GO:0030694">
    <property type="term" value="C:bacterial-type flagellum basal body, rod"/>
    <property type="evidence" value="ECO:0007669"/>
    <property type="project" value="InterPro"/>
</dbReference>
<comment type="subcellular location">
    <subcellularLocation>
        <location evidence="1 6">Bacterial flagellum basal body</location>
    </subcellularLocation>
</comment>
<evidence type="ECO:0000256" key="6">
    <source>
        <dbReference type="PIRNR" id="PIRNR002889"/>
    </source>
</evidence>
<dbReference type="NCBIfam" id="NF009328">
    <property type="entry name" value="PRK12685.1"/>
    <property type="match status" value="1"/>
</dbReference>
<sequence length="125" mass="13945">MSLSFDKALGVFPHTLDFRTERAKVLAGNLANVDTPDYKARDISFKDVMRQINRSSMSAEFGSRAAAEPNYVAMYRNPYQPSKDGNTVDQGVEQAQFARNAMDFQTSLTFMNMTFSGLKQAITGQ</sequence>
<reference evidence="7" key="1">
    <citation type="submission" date="2021-03" db="EMBL/GenBank/DDBJ databases">
        <title>Plesiomonas shigelloides zfcc0051, isolated from zebrafish feces.</title>
        <authorList>
            <person name="Vanderhoek Z."/>
            <person name="Gaulke C."/>
        </authorList>
    </citation>
    <scope>NUCLEOTIDE SEQUENCE</scope>
    <source>
        <strain evidence="7">Zfcc0051</strain>
    </source>
</reference>
<evidence type="ECO:0000256" key="5">
    <source>
        <dbReference type="ARBA" id="ARBA00024934"/>
    </source>
</evidence>
<keyword evidence="7" id="KW-0969">Cilium</keyword>
<accession>A0A1A9ASA7</accession>
<comment type="subunit">
    <text evidence="6">The basal body constitutes a major portion of the flagellar organelle and consists of a number of rings mounted on a central rod.</text>
</comment>
<name>A0A1A9ASA7_PLESH</name>
<keyword evidence="4 6" id="KW-0975">Bacterial flagellum</keyword>
<dbReference type="GO" id="GO:0071978">
    <property type="term" value="P:bacterial-type flagellum-dependent swarming motility"/>
    <property type="evidence" value="ECO:0007669"/>
    <property type="project" value="TreeGrafter"/>
</dbReference>
<keyword evidence="7" id="KW-0282">Flagellum</keyword>
<evidence type="ECO:0000256" key="3">
    <source>
        <dbReference type="ARBA" id="ARBA00014376"/>
    </source>
</evidence>
<dbReference type="RefSeq" id="WP_010862973.1">
    <property type="nucleotide sequence ID" value="NZ_CP027852.1"/>
</dbReference>
<proteinExistence type="inferred from homology"/>
<evidence type="ECO:0000313" key="7">
    <source>
        <dbReference type="EMBL" id="MBO1107451.1"/>
    </source>
</evidence>
<dbReference type="NCBIfam" id="TIGR01396">
    <property type="entry name" value="FlgB"/>
    <property type="match status" value="1"/>
</dbReference>
<comment type="caution">
    <text evidence="7">The sequence shown here is derived from an EMBL/GenBank/DDBJ whole genome shotgun (WGS) entry which is preliminary data.</text>
</comment>
<dbReference type="PIRSF" id="PIRSF002889">
    <property type="entry name" value="Rod_FlgB"/>
    <property type="match status" value="1"/>
</dbReference>
<dbReference type="PANTHER" id="PTHR30435:SF12">
    <property type="entry name" value="FLAGELLAR BASAL BODY ROD PROTEIN FLGB"/>
    <property type="match status" value="1"/>
</dbReference>
<dbReference type="KEGG" id="pshi:SAMEA2665130_0030"/>
<evidence type="ECO:0000256" key="1">
    <source>
        <dbReference type="ARBA" id="ARBA00004117"/>
    </source>
</evidence>
<organism evidence="7 8">
    <name type="scientific">Plesiomonas shigelloides</name>
    <name type="common">Aeromonas shigelloides</name>
    <dbReference type="NCBI Taxonomy" id="703"/>
    <lineage>
        <taxon>Bacteria</taxon>
        <taxon>Pseudomonadati</taxon>
        <taxon>Pseudomonadota</taxon>
        <taxon>Gammaproteobacteria</taxon>
        <taxon>Enterobacterales</taxon>
        <taxon>Enterobacteriaceae</taxon>
        <taxon>Plesiomonas</taxon>
    </lineage>
</organism>
<comment type="similarity">
    <text evidence="2 6">Belongs to the flagella basal body rod proteins family.</text>
</comment>
<protein>
    <recommendedName>
        <fullName evidence="3 6">Flagellar basal body rod protein FlgB</fullName>
    </recommendedName>
</protein>
<dbReference type="InterPro" id="IPR006300">
    <property type="entry name" value="FlgB"/>
</dbReference>
<evidence type="ECO:0000313" key="8">
    <source>
        <dbReference type="Proteomes" id="UP000664658"/>
    </source>
</evidence>
<evidence type="ECO:0000256" key="4">
    <source>
        <dbReference type="ARBA" id="ARBA00023143"/>
    </source>
</evidence>
<keyword evidence="7" id="KW-0966">Cell projection</keyword>
<dbReference type="PANTHER" id="PTHR30435">
    <property type="entry name" value="FLAGELLAR PROTEIN"/>
    <property type="match status" value="1"/>
</dbReference>